<keyword evidence="3" id="KW-1185">Reference proteome</keyword>
<evidence type="ECO:0000313" key="3">
    <source>
        <dbReference type="Proteomes" id="UP000585474"/>
    </source>
</evidence>
<sequence length="150" mass="16985">MLKDSKKVIINTMDLEILCLKVELKKANSAAEDLAKSVLGRLVEVARLGEETFNEIENCTEQLAVASFKHNLDLDASFRHSLKLALAVNMDKLMLYTKQHSLLEEDMAKFHISFVFSQARWKCEEGGLNKRRAGQKAWGRRTEEKGISSS</sequence>
<accession>A0A7J0D9N8</accession>
<reference evidence="3" key="1">
    <citation type="submission" date="2019-07" db="EMBL/GenBank/DDBJ databases">
        <title>De Novo Assembly of kiwifruit Actinidia rufa.</title>
        <authorList>
            <person name="Sugita-Konishi S."/>
            <person name="Sato K."/>
            <person name="Mori E."/>
            <person name="Abe Y."/>
            <person name="Kisaki G."/>
            <person name="Hamano K."/>
            <person name="Suezawa K."/>
            <person name="Otani M."/>
            <person name="Fukuda T."/>
            <person name="Manabe T."/>
            <person name="Gomi K."/>
            <person name="Tabuchi M."/>
            <person name="Akimitsu K."/>
            <person name="Kataoka I."/>
        </authorList>
    </citation>
    <scope>NUCLEOTIDE SEQUENCE [LARGE SCALE GENOMIC DNA]</scope>
    <source>
        <strain evidence="3">cv. Fuchu</strain>
    </source>
</reference>
<gene>
    <name evidence="2" type="ORF">Acr_00g0011580</name>
</gene>
<dbReference type="EMBL" id="BJWL01000119">
    <property type="protein sequence ID" value="GFS30381.1"/>
    <property type="molecule type" value="Genomic_DNA"/>
</dbReference>
<name>A0A7J0D9N8_9ERIC</name>
<evidence type="ECO:0000313" key="2">
    <source>
        <dbReference type="EMBL" id="GFS30381.1"/>
    </source>
</evidence>
<comment type="caution">
    <text evidence="2">The sequence shown here is derived from an EMBL/GenBank/DDBJ whole genome shotgun (WGS) entry which is preliminary data.</text>
</comment>
<protein>
    <submittedName>
        <fullName evidence="2">Uncharacterized protein</fullName>
    </submittedName>
</protein>
<dbReference type="AlphaFoldDB" id="A0A7J0D9N8"/>
<organism evidence="2 3">
    <name type="scientific">Actinidia rufa</name>
    <dbReference type="NCBI Taxonomy" id="165716"/>
    <lineage>
        <taxon>Eukaryota</taxon>
        <taxon>Viridiplantae</taxon>
        <taxon>Streptophyta</taxon>
        <taxon>Embryophyta</taxon>
        <taxon>Tracheophyta</taxon>
        <taxon>Spermatophyta</taxon>
        <taxon>Magnoliopsida</taxon>
        <taxon>eudicotyledons</taxon>
        <taxon>Gunneridae</taxon>
        <taxon>Pentapetalae</taxon>
        <taxon>asterids</taxon>
        <taxon>Ericales</taxon>
        <taxon>Actinidiaceae</taxon>
        <taxon>Actinidia</taxon>
    </lineage>
</organism>
<feature type="region of interest" description="Disordered" evidence="1">
    <location>
        <begin position="129"/>
        <end position="150"/>
    </location>
</feature>
<feature type="compositionally biased region" description="Basic and acidic residues" evidence="1">
    <location>
        <begin position="140"/>
        <end position="150"/>
    </location>
</feature>
<evidence type="ECO:0000256" key="1">
    <source>
        <dbReference type="SAM" id="MobiDB-lite"/>
    </source>
</evidence>
<dbReference type="Proteomes" id="UP000585474">
    <property type="component" value="Unassembled WGS sequence"/>
</dbReference>
<proteinExistence type="predicted"/>